<reference evidence="1" key="1">
    <citation type="submission" date="2014-11" db="EMBL/GenBank/DDBJ databases">
        <authorList>
            <person name="Amaro Gonzalez C."/>
        </authorList>
    </citation>
    <scope>NUCLEOTIDE SEQUENCE</scope>
</reference>
<organism evidence="1">
    <name type="scientific">Anguilla anguilla</name>
    <name type="common">European freshwater eel</name>
    <name type="synonym">Muraena anguilla</name>
    <dbReference type="NCBI Taxonomy" id="7936"/>
    <lineage>
        <taxon>Eukaryota</taxon>
        <taxon>Metazoa</taxon>
        <taxon>Chordata</taxon>
        <taxon>Craniata</taxon>
        <taxon>Vertebrata</taxon>
        <taxon>Euteleostomi</taxon>
        <taxon>Actinopterygii</taxon>
        <taxon>Neopterygii</taxon>
        <taxon>Teleostei</taxon>
        <taxon>Anguilliformes</taxon>
        <taxon>Anguillidae</taxon>
        <taxon>Anguilla</taxon>
    </lineage>
</organism>
<accession>A0A0E9XYH8</accession>
<dbReference type="EMBL" id="GBXM01001096">
    <property type="protein sequence ID" value="JAI07482.1"/>
    <property type="molecule type" value="Transcribed_RNA"/>
</dbReference>
<evidence type="ECO:0000313" key="1">
    <source>
        <dbReference type="EMBL" id="JAI07482.1"/>
    </source>
</evidence>
<protein>
    <submittedName>
        <fullName evidence="1">Uncharacterized protein</fullName>
    </submittedName>
</protein>
<name>A0A0E9XYH8_ANGAN</name>
<reference evidence="1" key="2">
    <citation type="journal article" date="2015" name="Fish Shellfish Immunol.">
        <title>Early steps in the European eel (Anguilla anguilla)-Vibrio vulnificus interaction in the gills: Role of the RtxA13 toxin.</title>
        <authorList>
            <person name="Callol A."/>
            <person name="Pajuelo D."/>
            <person name="Ebbesson L."/>
            <person name="Teles M."/>
            <person name="MacKenzie S."/>
            <person name="Amaro C."/>
        </authorList>
    </citation>
    <scope>NUCLEOTIDE SEQUENCE</scope>
</reference>
<proteinExistence type="predicted"/>
<sequence length="37" mass="4307">MLPIEAEKQECKPLTDQEHKMGSFTGLKKWLGFQTKK</sequence>
<dbReference type="AlphaFoldDB" id="A0A0E9XYH8"/>